<dbReference type="GO" id="GO:0016740">
    <property type="term" value="F:transferase activity"/>
    <property type="evidence" value="ECO:0007669"/>
    <property type="project" value="UniProtKB-KW"/>
</dbReference>
<reference evidence="3 4" key="1">
    <citation type="submission" date="2016-10" db="EMBL/GenBank/DDBJ databases">
        <authorList>
            <person name="de Groot N.N."/>
        </authorList>
    </citation>
    <scope>NUCLEOTIDE SEQUENCE [LARGE SCALE GENOMIC DNA]</scope>
    <source>
        <strain evidence="3 4">AB35.6</strain>
    </source>
</reference>
<name>A0A1H4S076_9BACT</name>
<proteinExistence type="inferred from homology"/>
<dbReference type="NCBIfam" id="NF008808">
    <property type="entry name" value="PRK11830.1"/>
    <property type="match status" value="1"/>
</dbReference>
<evidence type="ECO:0000259" key="2">
    <source>
        <dbReference type="Pfam" id="PF14805"/>
    </source>
</evidence>
<dbReference type="PANTHER" id="PTHR43300:SF10">
    <property type="entry name" value="2,3,4,5-TETRAHYDROPYRIDINE-2,6-DICARBOXYLATE N-ACETYLTRANSFERASE"/>
    <property type="match status" value="1"/>
</dbReference>
<gene>
    <name evidence="3" type="ORF">SAMN05443244_3306</name>
</gene>
<comment type="similarity">
    <text evidence="1">Belongs to the transferase hexapeptide repeat family.</text>
</comment>
<dbReference type="InterPro" id="IPR023180">
    <property type="entry name" value="THP_succinylTrfase_dom1"/>
</dbReference>
<dbReference type="RefSeq" id="WP_074655099.1">
    <property type="nucleotide sequence ID" value="NZ_FNSD01000001.1"/>
</dbReference>
<evidence type="ECO:0000313" key="4">
    <source>
        <dbReference type="Proteomes" id="UP000182409"/>
    </source>
</evidence>
<dbReference type="Pfam" id="PF14602">
    <property type="entry name" value="Hexapep_2"/>
    <property type="match status" value="1"/>
</dbReference>
<dbReference type="SUPFAM" id="SSF51161">
    <property type="entry name" value="Trimeric LpxA-like enzymes"/>
    <property type="match status" value="1"/>
</dbReference>
<dbReference type="InterPro" id="IPR001451">
    <property type="entry name" value="Hexapep"/>
</dbReference>
<dbReference type="Gene3D" id="2.160.10.10">
    <property type="entry name" value="Hexapeptide repeat proteins"/>
    <property type="match status" value="1"/>
</dbReference>
<dbReference type="Gene3D" id="1.10.166.10">
    <property type="entry name" value="Tetrahydrodipicolinate-N-succinyltransferase, N-terminal domain"/>
    <property type="match status" value="1"/>
</dbReference>
<evidence type="ECO:0000313" key="3">
    <source>
        <dbReference type="EMBL" id="SEC37595.1"/>
    </source>
</evidence>
<dbReference type="InterPro" id="IPR050179">
    <property type="entry name" value="Trans_hexapeptide_repeat"/>
</dbReference>
<accession>A0A1H4S076</accession>
<dbReference type="Proteomes" id="UP000182409">
    <property type="component" value="Unassembled WGS sequence"/>
</dbReference>
<dbReference type="EMBL" id="FNSD01000001">
    <property type="protein sequence ID" value="SEC37595.1"/>
    <property type="molecule type" value="Genomic_DNA"/>
</dbReference>
<organism evidence="3 4">
    <name type="scientific">Terriglobus roseus</name>
    <dbReference type="NCBI Taxonomy" id="392734"/>
    <lineage>
        <taxon>Bacteria</taxon>
        <taxon>Pseudomonadati</taxon>
        <taxon>Acidobacteriota</taxon>
        <taxon>Terriglobia</taxon>
        <taxon>Terriglobales</taxon>
        <taxon>Acidobacteriaceae</taxon>
        <taxon>Terriglobus</taxon>
    </lineage>
</organism>
<dbReference type="InterPro" id="IPR037133">
    <property type="entry name" value="THP_succinylTrfase_N_sf"/>
</dbReference>
<keyword evidence="3" id="KW-0808">Transferase</keyword>
<dbReference type="Pfam" id="PF14805">
    <property type="entry name" value="THDPS_N_2"/>
    <property type="match status" value="1"/>
</dbReference>
<feature type="domain" description="Tetrahydrodipicolinate-N-succinyltransferase chain A" evidence="2">
    <location>
        <begin position="5"/>
        <end position="71"/>
    </location>
</feature>
<evidence type="ECO:0000256" key="1">
    <source>
        <dbReference type="ARBA" id="ARBA00007274"/>
    </source>
</evidence>
<protein>
    <submittedName>
        <fullName evidence="3">2,3,4,5-tetrahydropyridine-2-carboxylate N-succinyltransferase</fullName>
    </submittedName>
</protein>
<dbReference type="OrthoDB" id="9788080at2"/>
<sequence length="278" mass="29303">MPFQDLEQRIEHAFSLGAAAVAERESIDAFNELRDALEAGTLRSAEPDATSPIGWKVNAWVKRGILLGFRLGTLVDMSSGAFVDKHTYPARIFTPEQGIRIVPGGSSVRAGAFLAKSVVMMPPAYVNVGAYVDEGTMIDSHALVGSCAQIGKRVHLSAAAQIGGVLEPVNATPVIIEDDVLVGGNTGVYEGTIVRSKAVLAAGTILTRGTPVYDVVNNVTIRATADTPLIIPAGAVVVPGSRAITKPGAEGLSVYTPIIVKYRDEKTELSLALEDLLR</sequence>
<dbReference type="CDD" id="cd03350">
    <property type="entry name" value="LbH_THP_succinylT"/>
    <property type="match status" value="1"/>
</dbReference>
<dbReference type="PANTHER" id="PTHR43300">
    <property type="entry name" value="ACETYLTRANSFERASE"/>
    <property type="match status" value="1"/>
</dbReference>
<dbReference type="AlphaFoldDB" id="A0A1H4S076"/>
<dbReference type="InterPro" id="IPR011004">
    <property type="entry name" value="Trimer_LpxA-like_sf"/>
</dbReference>